<dbReference type="VEuPathDB" id="FungiDB:PV07_08658"/>
<gene>
    <name evidence="2" type="ORF">PV07_08658</name>
</gene>
<evidence type="ECO:0000256" key="1">
    <source>
        <dbReference type="SAM" id="MobiDB-lite"/>
    </source>
</evidence>
<sequence>MAAKKMLYALQKVGLLAMPVSTPVVLFWESRGSKSTSLWTSGMAEPRAPWDTARGFDHGTASHRRGSRSTIQPPLATASWAKQPAQRRICHGDANDTFAKHLARGSRIARLGSLSPAVSLQHALTELDDATEDYNVAGATILHVARLICREEEKALDNIRRRKNADDFNPKADLVFGPAPVRAVVGRVKYLC</sequence>
<keyword evidence="3" id="KW-1185">Reference proteome</keyword>
<proteinExistence type="predicted"/>
<dbReference type="HOGENOM" id="CLU_1415015_0_0_1"/>
<dbReference type="EMBL" id="KN847044">
    <property type="protein sequence ID" value="KIW25492.1"/>
    <property type="molecule type" value="Genomic_DNA"/>
</dbReference>
<dbReference type="GeneID" id="27347852"/>
<organism evidence="2 3">
    <name type="scientific">Cladophialophora immunda</name>
    <dbReference type="NCBI Taxonomy" id="569365"/>
    <lineage>
        <taxon>Eukaryota</taxon>
        <taxon>Fungi</taxon>
        <taxon>Dikarya</taxon>
        <taxon>Ascomycota</taxon>
        <taxon>Pezizomycotina</taxon>
        <taxon>Eurotiomycetes</taxon>
        <taxon>Chaetothyriomycetidae</taxon>
        <taxon>Chaetothyriales</taxon>
        <taxon>Herpotrichiellaceae</taxon>
        <taxon>Cladophialophora</taxon>
    </lineage>
</organism>
<accession>A0A0D2AKL0</accession>
<protein>
    <submittedName>
        <fullName evidence="2">Uncharacterized protein</fullName>
    </submittedName>
</protein>
<dbReference type="RefSeq" id="XP_016245708.1">
    <property type="nucleotide sequence ID" value="XM_016395852.1"/>
</dbReference>
<evidence type="ECO:0000313" key="2">
    <source>
        <dbReference type="EMBL" id="KIW25492.1"/>
    </source>
</evidence>
<dbReference type="Proteomes" id="UP000054466">
    <property type="component" value="Unassembled WGS sequence"/>
</dbReference>
<name>A0A0D2AKL0_9EURO</name>
<reference evidence="2 3" key="1">
    <citation type="submission" date="2015-01" db="EMBL/GenBank/DDBJ databases">
        <title>The Genome Sequence of Cladophialophora immunda CBS83496.</title>
        <authorList>
            <consortium name="The Broad Institute Genomics Platform"/>
            <person name="Cuomo C."/>
            <person name="de Hoog S."/>
            <person name="Gorbushina A."/>
            <person name="Stielow B."/>
            <person name="Teixiera M."/>
            <person name="Abouelleil A."/>
            <person name="Chapman S.B."/>
            <person name="Priest M."/>
            <person name="Young S.K."/>
            <person name="Wortman J."/>
            <person name="Nusbaum C."/>
            <person name="Birren B."/>
        </authorList>
    </citation>
    <scope>NUCLEOTIDE SEQUENCE [LARGE SCALE GENOMIC DNA]</scope>
    <source>
        <strain evidence="2 3">CBS 83496</strain>
    </source>
</reference>
<dbReference type="AlphaFoldDB" id="A0A0D2AKL0"/>
<feature type="region of interest" description="Disordered" evidence="1">
    <location>
        <begin position="49"/>
        <end position="78"/>
    </location>
</feature>
<evidence type="ECO:0000313" key="3">
    <source>
        <dbReference type="Proteomes" id="UP000054466"/>
    </source>
</evidence>